<reference evidence="2" key="1">
    <citation type="submission" date="2021-05" db="EMBL/GenBank/DDBJ databases">
        <title>Genomic insights into ecological role and evolution of a novel Thermoplasmata order Candidatus Sysuiplasmatales.</title>
        <authorList>
            <person name="Yuan Y."/>
        </authorList>
    </citation>
    <scope>NUCLEOTIDE SEQUENCE</scope>
    <source>
        <strain evidence="2">TUT19-bin139</strain>
    </source>
</reference>
<dbReference type="InterPro" id="IPR012312">
    <property type="entry name" value="Hemerythrin-like"/>
</dbReference>
<dbReference type="AlphaFoldDB" id="A0A8J7YP04"/>
<name>A0A8J7YP04_9ARCH</name>
<evidence type="ECO:0000313" key="3">
    <source>
        <dbReference type="Proteomes" id="UP000750197"/>
    </source>
</evidence>
<dbReference type="Gene3D" id="1.20.120.520">
    <property type="entry name" value="nmb1532 protein domain like"/>
    <property type="match status" value="1"/>
</dbReference>
<organism evidence="2 3">
    <name type="scientific">Candidatus Sysuiplasma superficiale</name>
    <dbReference type="NCBI Taxonomy" id="2823368"/>
    <lineage>
        <taxon>Archaea</taxon>
        <taxon>Methanobacteriati</taxon>
        <taxon>Thermoplasmatota</taxon>
        <taxon>Thermoplasmata</taxon>
        <taxon>Candidatus Sysuiplasmatales</taxon>
        <taxon>Candidatus Sysuiplasmataceae</taxon>
        <taxon>Candidatus Sysuiplasma</taxon>
    </lineage>
</organism>
<proteinExistence type="predicted"/>
<sequence length="148" mass="17187">MKDEHRKMEADLRELRNRISDGGDVLGLLSELEERLKNHIYVEEEILFPSLTDEEENRIARGFEYEHAAILTLVDKIHRGISEGDMALALKKTESTLRLFSQHSRREEMTAYRSWTERTAGSGAKTERSFAGSLPKDWKCRFFRDRGA</sequence>
<dbReference type="EMBL" id="JAHEAC010000025">
    <property type="protein sequence ID" value="MBX8643890.1"/>
    <property type="molecule type" value="Genomic_DNA"/>
</dbReference>
<evidence type="ECO:0000259" key="1">
    <source>
        <dbReference type="Pfam" id="PF01814"/>
    </source>
</evidence>
<protein>
    <submittedName>
        <fullName evidence="2">Hemerythrin domain-containing protein</fullName>
    </submittedName>
</protein>
<dbReference type="Pfam" id="PF01814">
    <property type="entry name" value="Hemerythrin"/>
    <property type="match status" value="1"/>
</dbReference>
<gene>
    <name evidence="2" type="ORF">KIY12_04105</name>
</gene>
<dbReference type="Proteomes" id="UP000750197">
    <property type="component" value="Unassembled WGS sequence"/>
</dbReference>
<evidence type="ECO:0000313" key="2">
    <source>
        <dbReference type="EMBL" id="MBX8643890.1"/>
    </source>
</evidence>
<comment type="caution">
    <text evidence="2">The sequence shown here is derived from an EMBL/GenBank/DDBJ whole genome shotgun (WGS) entry which is preliminary data.</text>
</comment>
<feature type="domain" description="Hemerythrin-like" evidence="1">
    <location>
        <begin position="1"/>
        <end position="112"/>
    </location>
</feature>
<accession>A0A8J7YP04</accession>